<evidence type="ECO:0000313" key="6">
    <source>
        <dbReference type="Proteomes" id="UP000659654"/>
    </source>
</evidence>
<evidence type="ECO:0000259" key="4">
    <source>
        <dbReference type="PROSITE" id="PS50225"/>
    </source>
</evidence>
<feature type="repeat" description="ANK" evidence="3">
    <location>
        <begin position="86"/>
        <end position="118"/>
    </location>
</feature>
<dbReference type="Pfam" id="PF07525">
    <property type="entry name" value="SOCS_box"/>
    <property type="match status" value="1"/>
</dbReference>
<keyword evidence="2 3" id="KW-0040">ANK repeat</keyword>
<dbReference type="InterPro" id="IPR001496">
    <property type="entry name" value="SOCS_box"/>
</dbReference>
<dbReference type="SMART" id="SM00248">
    <property type="entry name" value="ANK"/>
    <property type="match status" value="7"/>
</dbReference>
<feature type="repeat" description="ANK" evidence="3">
    <location>
        <begin position="310"/>
        <end position="337"/>
    </location>
</feature>
<name>A0A7I8WJ32_BURXY</name>
<evidence type="ECO:0000256" key="1">
    <source>
        <dbReference type="ARBA" id="ARBA00022737"/>
    </source>
</evidence>
<dbReference type="SUPFAM" id="SSF48403">
    <property type="entry name" value="Ankyrin repeat"/>
    <property type="match status" value="1"/>
</dbReference>
<feature type="repeat" description="ANK" evidence="3">
    <location>
        <begin position="119"/>
        <end position="151"/>
    </location>
</feature>
<dbReference type="OrthoDB" id="366390at2759"/>
<dbReference type="PRINTS" id="PR01415">
    <property type="entry name" value="ANKYRIN"/>
</dbReference>
<feature type="domain" description="SOCS box" evidence="4">
    <location>
        <begin position="482"/>
        <end position="520"/>
    </location>
</feature>
<gene>
    <name evidence="5" type="ORF">BXYJ_LOCUS6703</name>
</gene>
<dbReference type="Pfam" id="PF00023">
    <property type="entry name" value="Ank"/>
    <property type="match status" value="1"/>
</dbReference>
<dbReference type="PROSITE" id="PS50297">
    <property type="entry name" value="ANK_REP_REGION"/>
    <property type="match status" value="5"/>
</dbReference>
<dbReference type="Pfam" id="PF12796">
    <property type="entry name" value="Ank_2"/>
    <property type="match status" value="3"/>
</dbReference>
<keyword evidence="6" id="KW-1185">Reference proteome</keyword>
<reference evidence="5" key="1">
    <citation type="submission" date="2020-09" db="EMBL/GenBank/DDBJ databases">
        <authorList>
            <person name="Kikuchi T."/>
        </authorList>
    </citation>
    <scope>NUCLEOTIDE SEQUENCE</scope>
    <source>
        <strain evidence="5">Ka4C1</strain>
    </source>
</reference>
<dbReference type="InterPro" id="IPR036770">
    <property type="entry name" value="Ankyrin_rpt-contain_sf"/>
</dbReference>
<dbReference type="PANTHER" id="PTHR24123">
    <property type="entry name" value="ANKYRIN REPEAT-CONTAINING"/>
    <property type="match status" value="1"/>
</dbReference>
<dbReference type="SMR" id="A0A7I8WJ32"/>
<protein>
    <submittedName>
        <fullName evidence="5">(pine wood nematode) hypothetical protein</fullName>
    </submittedName>
</protein>
<dbReference type="Proteomes" id="UP000582659">
    <property type="component" value="Unassembled WGS sequence"/>
</dbReference>
<comment type="caution">
    <text evidence="5">The sequence shown here is derived from an EMBL/GenBank/DDBJ whole genome shotgun (WGS) entry which is preliminary data.</text>
</comment>
<feature type="repeat" description="ANK" evidence="3">
    <location>
        <begin position="266"/>
        <end position="298"/>
    </location>
</feature>
<proteinExistence type="predicted"/>
<dbReference type="InterPro" id="IPR002110">
    <property type="entry name" value="Ankyrin_rpt"/>
</dbReference>
<dbReference type="InterPro" id="IPR051165">
    <property type="entry name" value="Multifunctional_ANK_Repeat"/>
</dbReference>
<sequence>MKPRYSERAVRVSRVLTSCFESPVTEMRMLYDRPEGPPPGSPTLGNDDTQKQMQRLLADKINCYASIEDLRLLLVSGAKADGVVTLGLTPLHYACHKNYFDAAKLLIVRGAKVEAVDEVGYSALHLCAEKGSYTLLKLLLDHMANPDKYLSFEQKDQPYPIRDGVDEPLRLAIYQRHYECAKILLEMGADPNARYFEGPQITLLDPKDTNYFKLLLEYGADPNVKSRKGITPLMKSCEGGETSFETTKLLIENSADINVLNSKASYPMSALHYAVGSGHAPTVKFLLQHGARQNLKPDSELNGQRFPPVLHFAIMSGNLEIVQLLLDYGATLHTPDGIYGNAVHLAVCFRMDAVDTVEMIELLLKNGADVNRGVINPHNVYIRSPVEEFFRRLYKYEIETGHGYKNWVRVVKLLFSYGGIFQISPASLDVRSMAVPTAKPWPSYADNLNHYLMSIASDVKDVSSIEPENSMYISAKQIHDLKSQPRRLLEQCRTYIRARIKINPNTVKELPLGPLMRDYILGITGLPEE</sequence>
<dbReference type="Proteomes" id="UP000659654">
    <property type="component" value="Unassembled WGS sequence"/>
</dbReference>
<dbReference type="Gene3D" id="1.25.40.20">
    <property type="entry name" value="Ankyrin repeat-containing domain"/>
    <property type="match status" value="2"/>
</dbReference>
<dbReference type="EMBL" id="CAJFCV020000003">
    <property type="protein sequence ID" value="CAG9108530.1"/>
    <property type="molecule type" value="Genomic_DNA"/>
</dbReference>
<evidence type="ECO:0000256" key="2">
    <source>
        <dbReference type="ARBA" id="ARBA00023043"/>
    </source>
</evidence>
<dbReference type="PROSITE" id="PS50225">
    <property type="entry name" value="SOCS"/>
    <property type="match status" value="1"/>
</dbReference>
<dbReference type="PROSITE" id="PS50088">
    <property type="entry name" value="ANK_REPEAT"/>
    <property type="match status" value="6"/>
</dbReference>
<accession>A0A7I8WJ32</accession>
<feature type="repeat" description="ANK" evidence="3">
    <location>
        <begin position="228"/>
        <end position="262"/>
    </location>
</feature>
<dbReference type="PANTHER" id="PTHR24123:SF33">
    <property type="entry name" value="PROTEIN HOS4"/>
    <property type="match status" value="1"/>
</dbReference>
<evidence type="ECO:0000256" key="3">
    <source>
        <dbReference type="PROSITE-ProRule" id="PRU00023"/>
    </source>
</evidence>
<organism evidence="5 6">
    <name type="scientific">Bursaphelenchus xylophilus</name>
    <name type="common">Pinewood nematode worm</name>
    <name type="synonym">Aphelenchoides xylophilus</name>
    <dbReference type="NCBI Taxonomy" id="6326"/>
    <lineage>
        <taxon>Eukaryota</taxon>
        <taxon>Metazoa</taxon>
        <taxon>Ecdysozoa</taxon>
        <taxon>Nematoda</taxon>
        <taxon>Chromadorea</taxon>
        <taxon>Rhabditida</taxon>
        <taxon>Tylenchina</taxon>
        <taxon>Tylenchomorpha</taxon>
        <taxon>Aphelenchoidea</taxon>
        <taxon>Aphelenchoididae</taxon>
        <taxon>Bursaphelenchus</taxon>
    </lineage>
</organism>
<feature type="repeat" description="ANK" evidence="3">
    <location>
        <begin position="168"/>
        <end position="196"/>
    </location>
</feature>
<dbReference type="EMBL" id="CAJFDI010000003">
    <property type="protein sequence ID" value="CAD5221488.1"/>
    <property type="molecule type" value="Genomic_DNA"/>
</dbReference>
<keyword evidence="1" id="KW-0677">Repeat</keyword>
<dbReference type="AlphaFoldDB" id="A0A7I8WJ32"/>
<evidence type="ECO:0000313" key="5">
    <source>
        <dbReference type="EMBL" id="CAD5221488.1"/>
    </source>
</evidence>